<name>A0AAN9M9A3_CANGL</name>
<reference evidence="1 2" key="1">
    <citation type="submission" date="2024-01" db="EMBL/GenBank/DDBJ databases">
        <title>The genomes of 5 underutilized Papilionoideae crops provide insights into root nodulation and disease resistanc.</title>
        <authorList>
            <person name="Jiang F."/>
        </authorList>
    </citation>
    <scope>NUCLEOTIDE SEQUENCE [LARGE SCALE GENOMIC DNA]</scope>
    <source>
        <strain evidence="1">LVBAO_FW01</strain>
        <tissue evidence="1">Leaves</tissue>
    </source>
</reference>
<evidence type="ECO:0000313" key="1">
    <source>
        <dbReference type="EMBL" id="KAK7349841.1"/>
    </source>
</evidence>
<accession>A0AAN9M9A3</accession>
<comment type="caution">
    <text evidence="1">The sequence shown here is derived from an EMBL/GenBank/DDBJ whole genome shotgun (WGS) entry which is preliminary data.</text>
</comment>
<dbReference type="Proteomes" id="UP001367508">
    <property type="component" value="Unassembled WGS sequence"/>
</dbReference>
<proteinExistence type="predicted"/>
<sequence length="84" mass="9299">MVLRRAQDRLVEARFCAPQANQQAPRVETCFDGVDVDVGSSFAGAKEGSSSHSQAAFYMPLPFHPPVVTPSIPMHRFTAFRYIT</sequence>
<dbReference type="AlphaFoldDB" id="A0AAN9M9A3"/>
<dbReference type="EMBL" id="JAYMYQ010000002">
    <property type="protein sequence ID" value="KAK7349841.1"/>
    <property type="molecule type" value="Genomic_DNA"/>
</dbReference>
<evidence type="ECO:0000313" key="2">
    <source>
        <dbReference type="Proteomes" id="UP001367508"/>
    </source>
</evidence>
<protein>
    <submittedName>
        <fullName evidence="1">Uncharacterized protein</fullName>
    </submittedName>
</protein>
<keyword evidence="2" id="KW-1185">Reference proteome</keyword>
<organism evidence="1 2">
    <name type="scientific">Canavalia gladiata</name>
    <name type="common">Sword bean</name>
    <name type="synonym">Dolichos gladiatus</name>
    <dbReference type="NCBI Taxonomy" id="3824"/>
    <lineage>
        <taxon>Eukaryota</taxon>
        <taxon>Viridiplantae</taxon>
        <taxon>Streptophyta</taxon>
        <taxon>Embryophyta</taxon>
        <taxon>Tracheophyta</taxon>
        <taxon>Spermatophyta</taxon>
        <taxon>Magnoliopsida</taxon>
        <taxon>eudicotyledons</taxon>
        <taxon>Gunneridae</taxon>
        <taxon>Pentapetalae</taxon>
        <taxon>rosids</taxon>
        <taxon>fabids</taxon>
        <taxon>Fabales</taxon>
        <taxon>Fabaceae</taxon>
        <taxon>Papilionoideae</taxon>
        <taxon>50 kb inversion clade</taxon>
        <taxon>NPAAA clade</taxon>
        <taxon>indigoferoid/millettioid clade</taxon>
        <taxon>Phaseoleae</taxon>
        <taxon>Canavalia</taxon>
    </lineage>
</organism>
<gene>
    <name evidence="1" type="ORF">VNO77_07592</name>
</gene>